<evidence type="ECO:0000313" key="1">
    <source>
        <dbReference type="EMBL" id="MDM5271201.1"/>
    </source>
</evidence>
<gene>
    <name evidence="1" type="ORF">PGH07_03340</name>
</gene>
<reference evidence="1" key="1">
    <citation type="submission" date="2023-01" db="EMBL/GenBank/DDBJ databases">
        <title>Sulfurovum sp. zt1-1 genome assembly.</title>
        <authorList>
            <person name="Wang J."/>
        </authorList>
    </citation>
    <scope>NUCLEOTIDE SEQUENCE</scope>
    <source>
        <strain evidence="1">Zt1-1</strain>
    </source>
</reference>
<accession>A0ABT7QWT2</accession>
<comment type="caution">
    <text evidence="1">The sequence shown here is derived from an EMBL/GenBank/DDBJ whole genome shotgun (WGS) entry which is preliminary data.</text>
</comment>
<name>A0ABT7QWT2_9BACT</name>
<protein>
    <submittedName>
        <fullName evidence="1">Uncharacterized protein</fullName>
    </submittedName>
</protein>
<proteinExistence type="predicted"/>
<sequence length="284" mass="33522">MYYKSYIDSNKYILYLEFIGLDIDTVKKEIQNKLKEDKRRESVMEVFSNRVYKLLTPNIYIENFIFEEVNAYLFKNYKDSVVFENDIRIDIKTIIATKNSLIDRPNRLKPSELNDGFYDIEEEDNFIIIARFENETLVEQTGKVGGKISCQGIVPVKRVFNPFFDSVSSLIWENNFYTDNPFQIIGFSKIFNTIEAKYVLWLDSELMDFLELKLQNYSFGLSACTEEGETILLYRNWKDNLLGTDIHDNIAKLEGCELLLRKDYFERLKEIVGELYFVTDVIEI</sequence>
<evidence type="ECO:0000313" key="2">
    <source>
        <dbReference type="Proteomes" id="UP001169069"/>
    </source>
</evidence>
<dbReference type="EMBL" id="JAQIBD010000001">
    <property type="protein sequence ID" value="MDM5271201.1"/>
    <property type="molecule type" value="Genomic_DNA"/>
</dbReference>
<dbReference type="Proteomes" id="UP001169069">
    <property type="component" value="Unassembled WGS sequence"/>
</dbReference>
<keyword evidence="2" id="KW-1185">Reference proteome</keyword>
<organism evidence="1 2">
    <name type="scientific">Sulfurovum zhangzhouensis</name>
    <dbReference type="NCBI Taxonomy" id="3019067"/>
    <lineage>
        <taxon>Bacteria</taxon>
        <taxon>Pseudomonadati</taxon>
        <taxon>Campylobacterota</taxon>
        <taxon>Epsilonproteobacteria</taxon>
        <taxon>Campylobacterales</taxon>
        <taxon>Sulfurovaceae</taxon>
        <taxon>Sulfurovum</taxon>
    </lineage>
</organism>
<dbReference type="RefSeq" id="WP_289412525.1">
    <property type="nucleotide sequence ID" value="NZ_JAQIBD010000001.1"/>
</dbReference>